<dbReference type="Pfam" id="PF02518">
    <property type="entry name" value="HATPase_c"/>
    <property type="match status" value="1"/>
</dbReference>
<dbReference type="EC" id="2.7.13.3" evidence="2"/>
<feature type="region of interest" description="Disordered" evidence="9">
    <location>
        <begin position="582"/>
        <end position="614"/>
    </location>
</feature>
<dbReference type="Gene3D" id="1.20.5.1930">
    <property type="match status" value="1"/>
</dbReference>
<feature type="transmembrane region" description="Helical" evidence="10">
    <location>
        <begin position="182"/>
        <end position="208"/>
    </location>
</feature>
<evidence type="ECO:0000313" key="13">
    <source>
        <dbReference type="Proteomes" id="UP000580474"/>
    </source>
</evidence>
<dbReference type="InterPro" id="IPR025828">
    <property type="entry name" value="Put_sensor_dom"/>
</dbReference>
<keyword evidence="3" id="KW-0597">Phosphoprotein</keyword>
<evidence type="ECO:0000256" key="2">
    <source>
        <dbReference type="ARBA" id="ARBA00012438"/>
    </source>
</evidence>
<dbReference type="GO" id="GO:0005524">
    <property type="term" value="F:ATP binding"/>
    <property type="evidence" value="ECO:0007669"/>
    <property type="project" value="UniProtKB-KW"/>
</dbReference>
<dbReference type="GO" id="GO:0000155">
    <property type="term" value="F:phosphorelay sensor kinase activity"/>
    <property type="evidence" value="ECO:0007669"/>
    <property type="project" value="InterPro"/>
</dbReference>
<comment type="catalytic activity">
    <reaction evidence="1">
        <text>ATP + protein L-histidine = ADP + protein N-phospho-L-histidine.</text>
        <dbReference type="EC" id="2.7.13.3"/>
    </reaction>
</comment>
<keyword evidence="5" id="KW-0547">Nucleotide-binding</keyword>
<organism evidence="12 13">
    <name type="scientific">Saccharopolyspora gloriosae</name>
    <dbReference type="NCBI Taxonomy" id="455344"/>
    <lineage>
        <taxon>Bacteria</taxon>
        <taxon>Bacillati</taxon>
        <taxon>Actinomycetota</taxon>
        <taxon>Actinomycetes</taxon>
        <taxon>Pseudonocardiales</taxon>
        <taxon>Pseudonocardiaceae</taxon>
        <taxon>Saccharopolyspora</taxon>
    </lineage>
</organism>
<dbReference type="SUPFAM" id="SSF55874">
    <property type="entry name" value="ATPase domain of HSP90 chaperone/DNA topoisomerase II/histidine kinase"/>
    <property type="match status" value="1"/>
</dbReference>
<dbReference type="EMBL" id="JACHIV010000001">
    <property type="protein sequence ID" value="MBB5071331.1"/>
    <property type="molecule type" value="Genomic_DNA"/>
</dbReference>
<proteinExistence type="predicted"/>
<dbReference type="GO" id="GO:0016020">
    <property type="term" value="C:membrane"/>
    <property type="evidence" value="ECO:0007669"/>
    <property type="project" value="InterPro"/>
</dbReference>
<keyword evidence="10" id="KW-1133">Transmembrane helix</keyword>
<reference evidence="12 13" key="1">
    <citation type="submission" date="2020-08" db="EMBL/GenBank/DDBJ databases">
        <title>Sequencing the genomes of 1000 actinobacteria strains.</title>
        <authorList>
            <person name="Klenk H.-P."/>
        </authorList>
    </citation>
    <scope>NUCLEOTIDE SEQUENCE [LARGE SCALE GENOMIC DNA]</scope>
    <source>
        <strain evidence="12 13">DSM 45582</strain>
    </source>
</reference>
<dbReference type="PANTHER" id="PTHR24421:SF10">
    <property type="entry name" value="NITRATE_NITRITE SENSOR PROTEIN NARQ"/>
    <property type="match status" value="1"/>
</dbReference>
<evidence type="ECO:0000256" key="7">
    <source>
        <dbReference type="ARBA" id="ARBA00022840"/>
    </source>
</evidence>
<feature type="domain" description="Histidine kinase/HSP90-like ATPase" evidence="11">
    <location>
        <begin position="512"/>
        <end position="602"/>
    </location>
</feature>
<name>A0A840NJU2_9PSEU</name>
<dbReference type="Pfam" id="PF07730">
    <property type="entry name" value="HisKA_3"/>
    <property type="match status" value="1"/>
</dbReference>
<dbReference type="GO" id="GO:0046983">
    <property type="term" value="F:protein dimerization activity"/>
    <property type="evidence" value="ECO:0007669"/>
    <property type="project" value="InterPro"/>
</dbReference>
<evidence type="ECO:0000256" key="1">
    <source>
        <dbReference type="ARBA" id="ARBA00000085"/>
    </source>
</evidence>
<sequence>MRDWARRRGASAGRGLVLFGLGLAGPVAFVGYVLSIVLITVGACDPGERLLDRCRAVADSARRRARRQGIEADVDYLPVPPVPQPDAEGRYRWDNYLYRSPHLPHYVQRTHRVSSDPATARDMNWMLLSPLVGAPLGLLAVLIGEPALRWHARWTASLLGPPRPPRAWWRTVQRSLLDCWRLVVLGLLSVLNLLGAAWLVGTFLLLHVLGAHRFWARIVASTTALTGLNRTVAARWSGVEIPAPHRPDPPPPEPTADGLYRSGDRLTESPGPAIRHARYVNALRDPATWRDLAWLSGDPVVTAALVVPPAALALWATQSVWAPFWVWIIEALTDLEFPDSPWQDWFAAHRIVTAGLGVAAIAAVLVLAPLAMRLHGWWARSLLAPTRRAELARRVRRLTETRADAVDAEARELDRIERDLHDGPQARLVALGLKLGAIRVLLDREPQRARDMLDETGADSRRVLDELRDLVRGIRPPVLVERGLADAIRALALDVALPVEIAGSLPGRCPMAVESAAYFAVSELLGNVLKHAEADTARVELGHADGVLRIAVTDDGRGGADTGCGTGLRGIRRRLGTFDGTLDLSSPAGGPTRATMEIPCASSSPKTSSSSATA</sequence>
<evidence type="ECO:0000256" key="6">
    <source>
        <dbReference type="ARBA" id="ARBA00022777"/>
    </source>
</evidence>
<dbReference type="InterPro" id="IPR003594">
    <property type="entry name" value="HATPase_dom"/>
</dbReference>
<protein>
    <recommendedName>
        <fullName evidence="2">histidine kinase</fullName>
        <ecNumber evidence="2">2.7.13.3</ecNumber>
    </recommendedName>
</protein>
<keyword evidence="10" id="KW-0812">Transmembrane</keyword>
<dbReference type="InterPro" id="IPR050482">
    <property type="entry name" value="Sensor_HK_TwoCompSys"/>
</dbReference>
<keyword evidence="4" id="KW-0808">Transferase</keyword>
<dbReference type="PANTHER" id="PTHR24421">
    <property type="entry name" value="NITRATE/NITRITE SENSOR PROTEIN NARX-RELATED"/>
    <property type="match status" value="1"/>
</dbReference>
<keyword evidence="7" id="KW-0067">ATP-binding</keyword>
<feature type="compositionally biased region" description="Low complexity" evidence="9">
    <location>
        <begin position="601"/>
        <end position="614"/>
    </location>
</feature>
<dbReference type="Gene3D" id="3.30.565.10">
    <property type="entry name" value="Histidine kinase-like ATPase, C-terminal domain"/>
    <property type="match status" value="1"/>
</dbReference>
<evidence type="ECO:0000256" key="4">
    <source>
        <dbReference type="ARBA" id="ARBA00022679"/>
    </source>
</evidence>
<keyword evidence="10" id="KW-0472">Membrane</keyword>
<dbReference type="Pfam" id="PF13796">
    <property type="entry name" value="Sensor"/>
    <property type="match status" value="1"/>
</dbReference>
<dbReference type="CDD" id="cd16917">
    <property type="entry name" value="HATPase_UhpB-NarQ-NarX-like"/>
    <property type="match status" value="1"/>
</dbReference>
<evidence type="ECO:0000256" key="5">
    <source>
        <dbReference type="ARBA" id="ARBA00022741"/>
    </source>
</evidence>
<evidence type="ECO:0000256" key="3">
    <source>
        <dbReference type="ARBA" id="ARBA00022553"/>
    </source>
</evidence>
<keyword evidence="13" id="KW-1185">Reference proteome</keyword>
<feature type="region of interest" description="Disordered" evidence="9">
    <location>
        <begin position="241"/>
        <end position="262"/>
    </location>
</feature>
<dbReference type="SMART" id="SM00387">
    <property type="entry name" value="HATPase_c"/>
    <property type="match status" value="1"/>
</dbReference>
<evidence type="ECO:0000256" key="9">
    <source>
        <dbReference type="SAM" id="MobiDB-lite"/>
    </source>
</evidence>
<evidence type="ECO:0000256" key="10">
    <source>
        <dbReference type="SAM" id="Phobius"/>
    </source>
</evidence>
<keyword evidence="6 12" id="KW-0418">Kinase</keyword>
<dbReference type="InterPro" id="IPR036890">
    <property type="entry name" value="HATPase_C_sf"/>
</dbReference>
<feature type="transmembrane region" description="Helical" evidence="10">
    <location>
        <begin position="125"/>
        <end position="144"/>
    </location>
</feature>
<accession>A0A840NJU2</accession>
<evidence type="ECO:0000259" key="11">
    <source>
        <dbReference type="SMART" id="SM00387"/>
    </source>
</evidence>
<evidence type="ECO:0000313" key="12">
    <source>
        <dbReference type="EMBL" id="MBB5071331.1"/>
    </source>
</evidence>
<dbReference type="AlphaFoldDB" id="A0A840NJU2"/>
<gene>
    <name evidence="12" type="ORF">BJ969_004419</name>
</gene>
<dbReference type="RefSeq" id="WP_184481597.1">
    <property type="nucleotide sequence ID" value="NZ_JACHIV010000001.1"/>
</dbReference>
<keyword evidence="8" id="KW-0902">Two-component regulatory system</keyword>
<feature type="transmembrane region" description="Helical" evidence="10">
    <location>
        <begin position="16"/>
        <end position="41"/>
    </location>
</feature>
<comment type="caution">
    <text evidence="12">The sequence shown here is derived from an EMBL/GenBank/DDBJ whole genome shotgun (WGS) entry which is preliminary data.</text>
</comment>
<evidence type="ECO:0000256" key="8">
    <source>
        <dbReference type="ARBA" id="ARBA00023012"/>
    </source>
</evidence>
<dbReference type="InterPro" id="IPR011712">
    <property type="entry name" value="Sig_transdc_His_kin_sub3_dim/P"/>
</dbReference>
<dbReference type="Proteomes" id="UP000580474">
    <property type="component" value="Unassembled WGS sequence"/>
</dbReference>